<dbReference type="EMBL" id="PGTL01000065">
    <property type="protein sequence ID" value="PJF41859.1"/>
    <property type="molecule type" value="Genomic_DNA"/>
</dbReference>
<comment type="caution">
    <text evidence="1">The sequence shown here is derived from an EMBL/GenBank/DDBJ whole genome shotgun (WGS) entry which is preliminary data.</text>
</comment>
<feature type="non-terminal residue" evidence="1">
    <location>
        <position position="112"/>
    </location>
</feature>
<organism evidence="1 2">
    <name type="scientific">Candidatus Thermofonsia Clade 1 bacterium</name>
    <dbReference type="NCBI Taxonomy" id="2364210"/>
    <lineage>
        <taxon>Bacteria</taxon>
        <taxon>Bacillati</taxon>
        <taxon>Chloroflexota</taxon>
        <taxon>Candidatus Thermofontia</taxon>
        <taxon>Candidatus Thermofonsia Clade 1</taxon>
    </lineage>
</organism>
<dbReference type="Proteomes" id="UP000228947">
    <property type="component" value="Unassembled WGS sequence"/>
</dbReference>
<name>A0A2M8PWH7_9CHLR</name>
<dbReference type="AlphaFoldDB" id="A0A2M8PWH7"/>
<accession>A0A2M8PWH7</accession>
<evidence type="ECO:0000313" key="1">
    <source>
        <dbReference type="EMBL" id="PJF41859.1"/>
    </source>
</evidence>
<protein>
    <submittedName>
        <fullName evidence="1">Uncharacterized protein</fullName>
    </submittedName>
</protein>
<reference evidence="1 2" key="1">
    <citation type="submission" date="2017-11" db="EMBL/GenBank/DDBJ databases">
        <title>Evolution of Phototrophy in the Chloroflexi Phylum Driven by Horizontal Gene Transfer.</title>
        <authorList>
            <person name="Ward L.M."/>
            <person name="Hemp J."/>
            <person name="Shih P.M."/>
            <person name="Mcglynn S.E."/>
            <person name="Fischer W."/>
        </authorList>
    </citation>
    <scope>NUCLEOTIDE SEQUENCE [LARGE SCALE GENOMIC DNA]</scope>
    <source>
        <strain evidence="1">CP1_1M</strain>
    </source>
</reference>
<sequence>MIAQAELVDRLNKFFNVAAFDESGDRRYFPAGYESMIERYLAEGFLSGTFNGLMLDNTAQVERVYLIVFPSTQALDTIIAKEVERGAPGALIFSHHMADYRENSGTFTYMAE</sequence>
<evidence type="ECO:0000313" key="2">
    <source>
        <dbReference type="Proteomes" id="UP000228947"/>
    </source>
</evidence>
<proteinExistence type="predicted"/>
<gene>
    <name evidence="1" type="ORF">CUN50_05970</name>
</gene>